<accession>A0ABV0RYT0</accession>
<dbReference type="EMBL" id="JAHRIN010061659">
    <property type="protein sequence ID" value="MEQ2213363.1"/>
    <property type="molecule type" value="Genomic_DNA"/>
</dbReference>
<feature type="transmembrane region" description="Helical" evidence="1">
    <location>
        <begin position="94"/>
        <end position="115"/>
    </location>
</feature>
<keyword evidence="3" id="KW-1185">Reference proteome</keyword>
<evidence type="ECO:0000313" key="3">
    <source>
        <dbReference type="Proteomes" id="UP001434883"/>
    </source>
</evidence>
<gene>
    <name evidence="2" type="ORF">XENOCAPTIV_013673</name>
</gene>
<proteinExistence type="predicted"/>
<organism evidence="2 3">
    <name type="scientific">Xenoophorus captivus</name>
    <dbReference type="NCBI Taxonomy" id="1517983"/>
    <lineage>
        <taxon>Eukaryota</taxon>
        <taxon>Metazoa</taxon>
        <taxon>Chordata</taxon>
        <taxon>Craniata</taxon>
        <taxon>Vertebrata</taxon>
        <taxon>Euteleostomi</taxon>
        <taxon>Actinopterygii</taxon>
        <taxon>Neopterygii</taxon>
        <taxon>Teleostei</taxon>
        <taxon>Neoteleostei</taxon>
        <taxon>Acanthomorphata</taxon>
        <taxon>Ovalentaria</taxon>
        <taxon>Atherinomorphae</taxon>
        <taxon>Cyprinodontiformes</taxon>
        <taxon>Goodeidae</taxon>
        <taxon>Xenoophorus</taxon>
    </lineage>
</organism>
<reference evidence="2 3" key="1">
    <citation type="submission" date="2021-06" db="EMBL/GenBank/DDBJ databases">
        <authorList>
            <person name="Palmer J.M."/>
        </authorList>
    </citation>
    <scope>NUCLEOTIDE SEQUENCE [LARGE SCALE GENOMIC DNA]</scope>
    <source>
        <strain evidence="2 3">XC_2019</strain>
        <tissue evidence="2">Muscle</tissue>
    </source>
</reference>
<dbReference type="Proteomes" id="UP001434883">
    <property type="component" value="Unassembled WGS sequence"/>
</dbReference>
<evidence type="ECO:0000256" key="1">
    <source>
        <dbReference type="SAM" id="Phobius"/>
    </source>
</evidence>
<protein>
    <submittedName>
        <fullName evidence="2">Uncharacterized protein</fullName>
    </submittedName>
</protein>
<keyword evidence="1" id="KW-0812">Transmembrane</keyword>
<name>A0ABV0RYT0_9TELE</name>
<feature type="transmembrane region" description="Helical" evidence="1">
    <location>
        <begin position="12"/>
        <end position="34"/>
    </location>
</feature>
<keyword evidence="1" id="KW-0472">Membrane</keyword>
<sequence length="130" mass="14818">MKLGTPDLNITFFFTDRLVISTPFCILSYVLLWFVPSDSMPEAACVLWFLTVACLFKTLMSVSVYSFNRKPLRVYSHQESHLVRLFGPDQKRTLFFSCGAVCFHIVLFASELLLVNKATRMTIIAPIGQK</sequence>
<evidence type="ECO:0000313" key="2">
    <source>
        <dbReference type="EMBL" id="MEQ2213363.1"/>
    </source>
</evidence>
<keyword evidence="1" id="KW-1133">Transmembrane helix</keyword>
<comment type="caution">
    <text evidence="2">The sequence shown here is derived from an EMBL/GenBank/DDBJ whole genome shotgun (WGS) entry which is preliminary data.</text>
</comment>
<feature type="transmembrane region" description="Helical" evidence="1">
    <location>
        <begin position="46"/>
        <end position="67"/>
    </location>
</feature>